<evidence type="ECO:0000256" key="3">
    <source>
        <dbReference type="SAM" id="MobiDB-lite"/>
    </source>
</evidence>
<feature type="compositionally biased region" description="Acidic residues" evidence="3">
    <location>
        <begin position="283"/>
        <end position="301"/>
    </location>
</feature>
<feature type="compositionally biased region" description="Acidic residues" evidence="3">
    <location>
        <begin position="178"/>
        <end position="187"/>
    </location>
</feature>
<dbReference type="AlphaFoldDB" id="K2M628"/>
<comment type="caution">
    <text evidence="4">The sequence shown here is derived from an EMBL/GenBank/DDBJ whole genome shotgun (WGS) entry which is preliminary data.</text>
</comment>
<feature type="compositionally biased region" description="Acidic residues" evidence="3">
    <location>
        <begin position="219"/>
        <end position="236"/>
    </location>
</feature>
<accession>K2M628</accession>
<organism evidence="4 5">
    <name type="scientific">Trypanosoma cruzi marinkellei</name>
    <dbReference type="NCBI Taxonomy" id="85056"/>
    <lineage>
        <taxon>Eukaryota</taxon>
        <taxon>Discoba</taxon>
        <taxon>Euglenozoa</taxon>
        <taxon>Kinetoplastea</taxon>
        <taxon>Metakinetoplastina</taxon>
        <taxon>Trypanosomatida</taxon>
        <taxon>Trypanosomatidae</taxon>
        <taxon>Trypanosoma</taxon>
        <taxon>Schizotrypanum</taxon>
    </lineage>
</organism>
<reference evidence="4 5" key="1">
    <citation type="journal article" date="2012" name="BMC Genomics">
        <title>Comparative genomic analysis of human infective Trypanosoma cruzi lineages with the bat-restricted subspecies T. cruzi marinkellei.</title>
        <authorList>
            <person name="Franzen O."/>
            <person name="Talavera-Lopez C."/>
            <person name="Ochaya S."/>
            <person name="Butler C.E."/>
            <person name="Messenger L.A."/>
            <person name="Lewis M.D."/>
            <person name="Llewellyn M.S."/>
            <person name="Marinkelle C.J."/>
            <person name="Tyler K.M."/>
            <person name="Miles M.A."/>
            <person name="Andersson B."/>
        </authorList>
    </citation>
    <scope>NUCLEOTIDE SEQUENCE [LARGE SCALE GENOMIC DNA]</scope>
    <source>
        <strain evidence="4 5">B7</strain>
    </source>
</reference>
<dbReference type="GO" id="GO:0006334">
    <property type="term" value="P:nucleosome assembly"/>
    <property type="evidence" value="ECO:0007669"/>
    <property type="project" value="InterPro"/>
</dbReference>
<evidence type="ECO:0000313" key="4">
    <source>
        <dbReference type="EMBL" id="EKF30383.1"/>
    </source>
</evidence>
<evidence type="ECO:0000256" key="2">
    <source>
        <dbReference type="RuleBase" id="RU003876"/>
    </source>
</evidence>
<dbReference type="InterPro" id="IPR002164">
    <property type="entry name" value="NAP_family"/>
</dbReference>
<dbReference type="SUPFAM" id="SSF143113">
    <property type="entry name" value="NAP-like"/>
    <property type="match status" value="1"/>
</dbReference>
<keyword evidence="5" id="KW-1185">Reference proteome</keyword>
<dbReference type="GO" id="GO:0005634">
    <property type="term" value="C:nucleus"/>
    <property type="evidence" value="ECO:0007669"/>
    <property type="project" value="InterPro"/>
</dbReference>
<feature type="region of interest" description="Disordered" evidence="3">
    <location>
        <begin position="274"/>
        <end position="336"/>
    </location>
</feature>
<proteinExistence type="inferred from homology"/>
<sequence>MKSKPQPRGATAGTDEKAAKSVRVVTPQEEKSRLEIAAAAADGGIPDFWLTAMCNAEVVESMITERDRHALSFLQDIVMEYVDDDPQKGVRLNFHFAPNEYFTNTVLSKTYRMSFNEDSGDFEIDSMKATPVEWKSPEKNLTIILKKKKQRHKKSKSIRVVTQEEKCPSFFTLFTDPCGDDEEDEKEDKDHNNNNDDDGKDGKHSGVAGKKGGKKEDNEDKDDDDDDDDDEEDEAEAELHIEVGQLLMEEIVPKAAFFYTGKSVDQTAQSLHNQIKIQFGGHDDDDDDDDDDDEEEEEDEVAPNTQPRLIQHGGKGRGGGAGGSGGGKGKQECKQQ</sequence>
<gene>
    <name evidence="4" type="ORF">MOQ_005808</name>
</gene>
<dbReference type="PANTHER" id="PTHR11875">
    <property type="entry name" value="TESTIS-SPECIFIC Y-ENCODED PROTEIN"/>
    <property type="match status" value="1"/>
</dbReference>
<evidence type="ECO:0000313" key="5">
    <source>
        <dbReference type="Proteomes" id="UP000007350"/>
    </source>
</evidence>
<name>K2M628_TRYCR</name>
<dbReference type="Proteomes" id="UP000007350">
    <property type="component" value="Unassembled WGS sequence"/>
</dbReference>
<dbReference type="InterPro" id="IPR037231">
    <property type="entry name" value="NAP-like_sf"/>
</dbReference>
<dbReference type="Pfam" id="PF00956">
    <property type="entry name" value="NAP"/>
    <property type="match status" value="1"/>
</dbReference>
<protein>
    <submittedName>
        <fullName evidence="4">Nucleosome assembly protein-like protein, putative</fullName>
    </submittedName>
</protein>
<comment type="similarity">
    <text evidence="1 2">Belongs to the nucleosome assembly protein (NAP) family.</text>
</comment>
<feature type="region of interest" description="Disordered" evidence="3">
    <location>
        <begin position="172"/>
        <end position="242"/>
    </location>
</feature>
<dbReference type="EMBL" id="AHKC01012167">
    <property type="protein sequence ID" value="EKF30383.1"/>
    <property type="molecule type" value="Genomic_DNA"/>
</dbReference>
<dbReference type="OrthoDB" id="27325at2759"/>
<evidence type="ECO:0000256" key="1">
    <source>
        <dbReference type="ARBA" id="ARBA00009947"/>
    </source>
</evidence>
<dbReference type="Gene3D" id="3.30.1120.90">
    <property type="entry name" value="Nucleosome assembly protein"/>
    <property type="match status" value="2"/>
</dbReference>
<feature type="region of interest" description="Disordered" evidence="3">
    <location>
        <begin position="1"/>
        <end position="26"/>
    </location>
</feature>
<feature type="compositionally biased region" description="Gly residues" evidence="3">
    <location>
        <begin position="316"/>
        <end position="328"/>
    </location>
</feature>